<feature type="chain" id="PRO_5008771914" description="peptidylprolyl isomerase" evidence="4">
    <location>
        <begin position="23"/>
        <end position="194"/>
    </location>
</feature>
<keyword evidence="4" id="KW-0732">Signal</keyword>
<keyword evidence="2" id="KW-0413">Isomerase</keyword>
<dbReference type="KEGG" id="gtt:GUITHDRAFT_150514"/>
<dbReference type="GeneID" id="17309647"/>
<dbReference type="InterPro" id="IPR001179">
    <property type="entry name" value="PPIase_FKBP_dom"/>
</dbReference>
<comment type="catalytic activity">
    <reaction evidence="2">
        <text>[protein]-peptidylproline (omega=180) = [protein]-peptidylproline (omega=0)</text>
        <dbReference type="Rhea" id="RHEA:16237"/>
        <dbReference type="Rhea" id="RHEA-COMP:10747"/>
        <dbReference type="Rhea" id="RHEA-COMP:10748"/>
        <dbReference type="ChEBI" id="CHEBI:83833"/>
        <dbReference type="ChEBI" id="CHEBI:83834"/>
        <dbReference type="EC" id="5.2.1.8"/>
    </reaction>
</comment>
<feature type="transmembrane region" description="Helical" evidence="3">
    <location>
        <begin position="151"/>
        <end position="179"/>
    </location>
</feature>
<dbReference type="EMBL" id="JH992971">
    <property type="protein sequence ID" value="EKX53065.1"/>
    <property type="molecule type" value="Genomic_DNA"/>
</dbReference>
<dbReference type="PANTHER" id="PTHR46046:SF5">
    <property type="entry name" value="PEPTIDYLPROLYL ISOMERASE"/>
    <property type="match status" value="1"/>
</dbReference>
<evidence type="ECO:0000256" key="4">
    <source>
        <dbReference type="SAM" id="SignalP"/>
    </source>
</evidence>
<evidence type="ECO:0000256" key="3">
    <source>
        <dbReference type="SAM" id="Phobius"/>
    </source>
</evidence>
<dbReference type="AlphaFoldDB" id="L1JXX4"/>
<dbReference type="Pfam" id="PF00254">
    <property type="entry name" value="FKBP_C"/>
    <property type="match status" value="1"/>
</dbReference>
<dbReference type="InterPro" id="IPR046357">
    <property type="entry name" value="PPIase_dom_sf"/>
</dbReference>
<evidence type="ECO:0000313" key="6">
    <source>
        <dbReference type="EMBL" id="EKX53065.1"/>
    </source>
</evidence>
<keyword evidence="8" id="KW-1185">Reference proteome</keyword>
<gene>
    <name evidence="6" type="ORF">GUITHDRAFT_150514</name>
</gene>
<keyword evidence="1" id="KW-0677">Repeat</keyword>
<dbReference type="SUPFAM" id="SSF54534">
    <property type="entry name" value="FKBP-like"/>
    <property type="match status" value="1"/>
</dbReference>
<keyword evidence="3" id="KW-0812">Transmembrane</keyword>
<dbReference type="InterPro" id="IPR051989">
    <property type="entry name" value="FKBP-like_isomerase"/>
</dbReference>
<evidence type="ECO:0000256" key="2">
    <source>
        <dbReference type="PROSITE-ProRule" id="PRU00277"/>
    </source>
</evidence>
<proteinExistence type="predicted"/>
<dbReference type="RefSeq" id="XP_005840045.1">
    <property type="nucleotide sequence ID" value="XM_005839988.1"/>
</dbReference>
<dbReference type="Gene3D" id="3.10.50.40">
    <property type="match status" value="1"/>
</dbReference>
<dbReference type="PROSITE" id="PS50059">
    <property type="entry name" value="FKBP_PPIASE"/>
    <property type="match status" value="1"/>
</dbReference>
<sequence>MRTIGLLPLILTLLCLAGATESAEDSWIDIKGGDGVQYIVKEKGDCSSYVVQDDDIVFISHAGYLVDTRQQFDGNGDAFLKVKIGQGSIIKGMETGIKGQCVGETRIVRMPPHTAFDDPLKRFKSKPVPIGSTVEYHITVHGVQRPGTLHYYWVIMVEQGGVPGLIFLLIVLLACYGIYDSFSKSSRKTKSKRR</sequence>
<evidence type="ECO:0000259" key="5">
    <source>
        <dbReference type="PROSITE" id="PS50059"/>
    </source>
</evidence>
<accession>L1JXX4</accession>
<dbReference type="Proteomes" id="UP000011087">
    <property type="component" value="Unassembled WGS sequence"/>
</dbReference>
<organism evidence="6">
    <name type="scientific">Guillardia theta (strain CCMP2712)</name>
    <name type="common">Cryptophyte</name>
    <dbReference type="NCBI Taxonomy" id="905079"/>
    <lineage>
        <taxon>Eukaryota</taxon>
        <taxon>Cryptophyceae</taxon>
        <taxon>Pyrenomonadales</taxon>
        <taxon>Geminigeraceae</taxon>
        <taxon>Guillardia</taxon>
    </lineage>
</organism>
<evidence type="ECO:0000313" key="8">
    <source>
        <dbReference type="Proteomes" id="UP000011087"/>
    </source>
</evidence>
<protein>
    <recommendedName>
        <fullName evidence="2">peptidylprolyl isomerase</fullName>
        <ecNumber evidence="2">5.2.1.8</ecNumber>
    </recommendedName>
</protein>
<evidence type="ECO:0000256" key="1">
    <source>
        <dbReference type="ARBA" id="ARBA00022737"/>
    </source>
</evidence>
<dbReference type="PANTHER" id="PTHR46046">
    <property type="entry name" value="PEPTIDYLPROLYL ISOMERASE"/>
    <property type="match status" value="1"/>
</dbReference>
<dbReference type="GO" id="GO:0003755">
    <property type="term" value="F:peptidyl-prolyl cis-trans isomerase activity"/>
    <property type="evidence" value="ECO:0007669"/>
    <property type="project" value="UniProtKB-KW"/>
</dbReference>
<evidence type="ECO:0000313" key="7">
    <source>
        <dbReference type="EnsemblProtists" id="EKX53065"/>
    </source>
</evidence>
<reference evidence="7" key="3">
    <citation type="submission" date="2016-03" db="UniProtKB">
        <authorList>
            <consortium name="EnsemblProtists"/>
        </authorList>
    </citation>
    <scope>IDENTIFICATION</scope>
</reference>
<reference evidence="6 8" key="1">
    <citation type="journal article" date="2012" name="Nature">
        <title>Algal genomes reveal evolutionary mosaicism and the fate of nucleomorphs.</title>
        <authorList>
            <consortium name="DOE Joint Genome Institute"/>
            <person name="Curtis B.A."/>
            <person name="Tanifuji G."/>
            <person name="Burki F."/>
            <person name="Gruber A."/>
            <person name="Irimia M."/>
            <person name="Maruyama S."/>
            <person name="Arias M.C."/>
            <person name="Ball S.G."/>
            <person name="Gile G.H."/>
            <person name="Hirakawa Y."/>
            <person name="Hopkins J.F."/>
            <person name="Kuo A."/>
            <person name="Rensing S.A."/>
            <person name="Schmutz J."/>
            <person name="Symeonidi A."/>
            <person name="Elias M."/>
            <person name="Eveleigh R.J."/>
            <person name="Herman E.K."/>
            <person name="Klute M.J."/>
            <person name="Nakayama T."/>
            <person name="Obornik M."/>
            <person name="Reyes-Prieto A."/>
            <person name="Armbrust E.V."/>
            <person name="Aves S.J."/>
            <person name="Beiko R.G."/>
            <person name="Coutinho P."/>
            <person name="Dacks J.B."/>
            <person name="Durnford D.G."/>
            <person name="Fast N.M."/>
            <person name="Green B.R."/>
            <person name="Grisdale C.J."/>
            <person name="Hempel F."/>
            <person name="Henrissat B."/>
            <person name="Hoppner M.P."/>
            <person name="Ishida K."/>
            <person name="Kim E."/>
            <person name="Koreny L."/>
            <person name="Kroth P.G."/>
            <person name="Liu Y."/>
            <person name="Malik S.B."/>
            <person name="Maier U.G."/>
            <person name="McRose D."/>
            <person name="Mock T."/>
            <person name="Neilson J.A."/>
            <person name="Onodera N.T."/>
            <person name="Poole A.M."/>
            <person name="Pritham E.J."/>
            <person name="Richards T.A."/>
            <person name="Rocap G."/>
            <person name="Roy S.W."/>
            <person name="Sarai C."/>
            <person name="Schaack S."/>
            <person name="Shirato S."/>
            <person name="Slamovits C.H."/>
            <person name="Spencer D.F."/>
            <person name="Suzuki S."/>
            <person name="Worden A.Z."/>
            <person name="Zauner S."/>
            <person name="Barry K."/>
            <person name="Bell C."/>
            <person name="Bharti A.K."/>
            <person name="Crow J.A."/>
            <person name="Grimwood J."/>
            <person name="Kramer R."/>
            <person name="Lindquist E."/>
            <person name="Lucas S."/>
            <person name="Salamov A."/>
            <person name="McFadden G.I."/>
            <person name="Lane C.E."/>
            <person name="Keeling P.J."/>
            <person name="Gray M.W."/>
            <person name="Grigoriev I.V."/>
            <person name="Archibald J.M."/>
        </authorList>
    </citation>
    <scope>NUCLEOTIDE SEQUENCE</scope>
    <source>
        <strain evidence="6 8">CCMP2712</strain>
    </source>
</reference>
<dbReference type="GO" id="GO:0005783">
    <property type="term" value="C:endoplasmic reticulum"/>
    <property type="evidence" value="ECO:0007669"/>
    <property type="project" value="TreeGrafter"/>
</dbReference>
<dbReference type="EC" id="5.2.1.8" evidence="2"/>
<dbReference type="OMA" id="DAAHIMY"/>
<dbReference type="EnsemblProtists" id="EKX53065">
    <property type="protein sequence ID" value="EKX53065"/>
    <property type="gene ID" value="GUITHDRAFT_150514"/>
</dbReference>
<feature type="domain" description="PPIase FKBP-type" evidence="5">
    <location>
        <begin position="54"/>
        <end position="144"/>
    </location>
</feature>
<dbReference type="STRING" id="905079.L1JXX4"/>
<dbReference type="HOGENOM" id="CLU_1416835_0_0_1"/>
<keyword evidence="2" id="KW-0697">Rotamase</keyword>
<name>L1JXX4_GUITC</name>
<dbReference type="OrthoDB" id="1902587at2759"/>
<feature type="signal peptide" evidence="4">
    <location>
        <begin position="1"/>
        <end position="22"/>
    </location>
</feature>
<keyword evidence="3" id="KW-1133">Transmembrane helix</keyword>
<keyword evidence="3" id="KW-0472">Membrane</keyword>
<dbReference type="PaxDb" id="55529-EKX53065"/>
<reference evidence="8" key="2">
    <citation type="submission" date="2012-11" db="EMBL/GenBank/DDBJ databases">
        <authorList>
            <person name="Kuo A."/>
            <person name="Curtis B.A."/>
            <person name="Tanifuji G."/>
            <person name="Burki F."/>
            <person name="Gruber A."/>
            <person name="Irimia M."/>
            <person name="Maruyama S."/>
            <person name="Arias M.C."/>
            <person name="Ball S.G."/>
            <person name="Gile G.H."/>
            <person name="Hirakawa Y."/>
            <person name="Hopkins J.F."/>
            <person name="Rensing S.A."/>
            <person name="Schmutz J."/>
            <person name="Symeonidi A."/>
            <person name="Elias M."/>
            <person name="Eveleigh R.J."/>
            <person name="Herman E.K."/>
            <person name="Klute M.J."/>
            <person name="Nakayama T."/>
            <person name="Obornik M."/>
            <person name="Reyes-Prieto A."/>
            <person name="Armbrust E.V."/>
            <person name="Aves S.J."/>
            <person name="Beiko R.G."/>
            <person name="Coutinho P."/>
            <person name="Dacks J.B."/>
            <person name="Durnford D.G."/>
            <person name="Fast N.M."/>
            <person name="Green B.R."/>
            <person name="Grisdale C."/>
            <person name="Hempe F."/>
            <person name="Henrissat B."/>
            <person name="Hoppner M.P."/>
            <person name="Ishida K.-I."/>
            <person name="Kim E."/>
            <person name="Koreny L."/>
            <person name="Kroth P.G."/>
            <person name="Liu Y."/>
            <person name="Malik S.-B."/>
            <person name="Maier U.G."/>
            <person name="McRose D."/>
            <person name="Mock T."/>
            <person name="Neilson J.A."/>
            <person name="Onodera N.T."/>
            <person name="Poole A.M."/>
            <person name="Pritham E.J."/>
            <person name="Richards T.A."/>
            <person name="Rocap G."/>
            <person name="Roy S.W."/>
            <person name="Sarai C."/>
            <person name="Schaack S."/>
            <person name="Shirato S."/>
            <person name="Slamovits C.H."/>
            <person name="Spencer D.F."/>
            <person name="Suzuki S."/>
            <person name="Worden A.Z."/>
            <person name="Zauner S."/>
            <person name="Barry K."/>
            <person name="Bell C."/>
            <person name="Bharti A.K."/>
            <person name="Crow J.A."/>
            <person name="Grimwood J."/>
            <person name="Kramer R."/>
            <person name="Lindquist E."/>
            <person name="Lucas S."/>
            <person name="Salamov A."/>
            <person name="McFadden G.I."/>
            <person name="Lane C.E."/>
            <person name="Keeling P.J."/>
            <person name="Gray M.W."/>
            <person name="Grigoriev I.V."/>
            <person name="Archibald J.M."/>
        </authorList>
    </citation>
    <scope>NUCLEOTIDE SEQUENCE</scope>
    <source>
        <strain evidence="8">CCMP2712</strain>
    </source>
</reference>